<dbReference type="GO" id="GO:0010019">
    <property type="term" value="P:chloroplast-nucleus signaling pathway"/>
    <property type="evidence" value="ECO:0007669"/>
    <property type="project" value="TreeGrafter"/>
</dbReference>
<feature type="repeat" description="PPR" evidence="3">
    <location>
        <begin position="340"/>
        <end position="374"/>
    </location>
</feature>
<evidence type="ECO:0000313" key="5">
    <source>
        <dbReference type="Proteomes" id="UP000030687"/>
    </source>
</evidence>
<feature type="repeat" description="PPR" evidence="3">
    <location>
        <begin position="560"/>
        <end position="594"/>
    </location>
</feature>
<feature type="repeat" description="PPR" evidence="3">
    <location>
        <begin position="375"/>
        <end position="409"/>
    </location>
</feature>
<feature type="repeat" description="PPR" evidence="3">
    <location>
        <begin position="305"/>
        <end position="339"/>
    </location>
</feature>
<dbReference type="PROSITE" id="PS51375">
    <property type="entry name" value="PPR"/>
    <property type="match status" value="10"/>
</dbReference>
<dbReference type="Gramene" id="ESR57919">
    <property type="protein sequence ID" value="ESR57919"/>
    <property type="gene ID" value="CICLE_v10023806mg"/>
</dbReference>
<feature type="repeat" description="PPR" evidence="3">
    <location>
        <begin position="489"/>
        <end position="523"/>
    </location>
</feature>
<dbReference type="Pfam" id="PF13041">
    <property type="entry name" value="PPR_2"/>
    <property type="match status" value="4"/>
</dbReference>
<evidence type="ECO:0000256" key="1">
    <source>
        <dbReference type="ARBA" id="ARBA00007626"/>
    </source>
</evidence>
<feature type="repeat" description="PPR" evidence="3">
    <location>
        <begin position="525"/>
        <end position="559"/>
    </location>
</feature>
<protein>
    <recommendedName>
        <fullName evidence="6">Pentacotripeptide-repeat region of PRORP domain-containing protein</fullName>
    </recommendedName>
</protein>
<comment type="similarity">
    <text evidence="1">Belongs to the PPR family. P subfamily.</text>
</comment>
<evidence type="ECO:0008006" key="6">
    <source>
        <dbReference type="Google" id="ProtNLM"/>
    </source>
</evidence>
<evidence type="ECO:0000256" key="2">
    <source>
        <dbReference type="ARBA" id="ARBA00022737"/>
    </source>
</evidence>
<reference evidence="4 5" key="1">
    <citation type="submission" date="2013-10" db="EMBL/GenBank/DDBJ databases">
        <authorList>
            <consortium name="International Citrus Genome Consortium"/>
            <person name="Jenkins J."/>
            <person name="Schmutz J."/>
            <person name="Prochnik S."/>
            <person name="Rokhsar D."/>
            <person name="Gmitter F."/>
            <person name="Ollitrault P."/>
            <person name="Machado M."/>
            <person name="Talon M."/>
            <person name="Wincker P."/>
            <person name="Jaillon O."/>
            <person name="Morgante M."/>
        </authorList>
    </citation>
    <scope>NUCLEOTIDE SEQUENCE</scope>
    <source>
        <strain evidence="5">cv. Clemenules</strain>
    </source>
</reference>
<dbReference type="eggNOG" id="KOG4197">
    <property type="taxonomic scope" value="Eukaryota"/>
</dbReference>
<dbReference type="NCBIfam" id="TIGR00756">
    <property type="entry name" value="PPR"/>
    <property type="match status" value="10"/>
</dbReference>
<dbReference type="SUPFAM" id="SSF81901">
    <property type="entry name" value="HCP-like"/>
    <property type="match status" value="1"/>
</dbReference>
<dbReference type="InParanoid" id="V4VX32"/>
<keyword evidence="2" id="KW-0677">Repeat</keyword>
<name>V4VX32_CITCL</name>
<evidence type="ECO:0000256" key="3">
    <source>
        <dbReference type="PROSITE-ProRule" id="PRU00708"/>
    </source>
</evidence>
<organism evidence="4 5">
    <name type="scientific">Citrus clementina</name>
    <name type="common">Clementine</name>
    <name type="synonym">Citrus deliciosa x Citrus sinensis</name>
    <dbReference type="NCBI Taxonomy" id="85681"/>
    <lineage>
        <taxon>Eukaryota</taxon>
        <taxon>Viridiplantae</taxon>
        <taxon>Streptophyta</taxon>
        <taxon>Embryophyta</taxon>
        <taxon>Tracheophyta</taxon>
        <taxon>Spermatophyta</taxon>
        <taxon>Magnoliopsida</taxon>
        <taxon>eudicotyledons</taxon>
        <taxon>Gunneridae</taxon>
        <taxon>Pentapetalae</taxon>
        <taxon>rosids</taxon>
        <taxon>malvids</taxon>
        <taxon>Sapindales</taxon>
        <taxon>Rutaceae</taxon>
        <taxon>Aurantioideae</taxon>
        <taxon>Citrus</taxon>
    </lineage>
</organism>
<dbReference type="Proteomes" id="UP000030687">
    <property type="component" value="Unassembled WGS sequence"/>
</dbReference>
<dbReference type="GO" id="GO:0009507">
    <property type="term" value="C:chloroplast"/>
    <property type="evidence" value="ECO:0007669"/>
    <property type="project" value="TreeGrafter"/>
</dbReference>
<dbReference type="Gene3D" id="1.25.40.10">
    <property type="entry name" value="Tetratricopeptide repeat domain"/>
    <property type="match status" value="5"/>
</dbReference>
<dbReference type="GO" id="GO:0031930">
    <property type="term" value="P:mitochondria-nucleus signaling pathway"/>
    <property type="evidence" value="ECO:0007669"/>
    <property type="project" value="TreeGrafter"/>
</dbReference>
<dbReference type="Pfam" id="PF13812">
    <property type="entry name" value="PPR_3"/>
    <property type="match status" value="1"/>
</dbReference>
<feature type="repeat" description="PPR" evidence="3">
    <location>
        <begin position="270"/>
        <end position="304"/>
    </location>
</feature>
<gene>
    <name evidence="4" type="ORF">CICLE_v10023806mg</name>
</gene>
<sequence>MRHGRKTLSPPVNSASLQLGSILLLAFVTKTLKESGTRNLDPRSIPISEPLVLQVLGKNSLDSSKKLDFFRWCSSLRPIYKHTACTYSHIFRTVCRAGFLEEVPSLLNSMQEDDVVVDSETFKLLLEACIKSGKIDFAIEILDYMEELGTSLSPNVYDSVLVSLVRKKQLGLAMSILFKLLEACNDNTADNSVVESLPGCVACNELLVALRKSDRRSEFKQVFERLKEQKEFEFDIYGYNICIHAFGCWGDLHTSLRLFKEMKEKGLVPDLHTYNSLIQVLCVVGKVKDALIVWEELKGSGHEPNEFTHRIIIQGCCKSYRMDDAMKIFSEMQYNGLIPDTVVYNSLLNGMFKSRKVMEACQLFEKMVQDGVRTSCWTHNILIDGLFRNGRAEAAYTLFCDLKKKGKFVDGITFSIVVLQLCREGQIEEALPKGKLNLACKLFEIFTDMGVHPVNYTYNSMMSSFVKKGYFNQAWGVLNEMGEKFCPTDIATYNVVIQGLGKMGRADLASTILDKLMKQGGGYLDVVMYNTLINVLGKAGRFDEANMLFEQMRTSGINPDVVTFNTLIEVNGKAGRLKEAHYFLKMMLDSGCTPNHVTDTTLDFLGREIDRLKDQNRNQ</sequence>
<dbReference type="AlphaFoldDB" id="V4VX32"/>
<dbReference type="EMBL" id="KI536661">
    <property type="protein sequence ID" value="ESR57919.1"/>
    <property type="molecule type" value="Genomic_DNA"/>
</dbReference>
<dbReference type="OMA" id="SYAGQAM"/>
<feature type="repeat" description="PPR" evidence="3">
    <location>
        <begin position="454"/>
        <end position="488"/>
    </location>
</feature>
<dbReference type="InterPro" id="IPR002885">
    <property type="entry name" value="PPR_rpt"/>
</dbReference>
<dbReference type="InterPro" id="IPR011990">
    <property type="entry name" value="TPR-like_helical_dom_sf"/>
</dbReference>
<dbReference type="FunCoup" id="V4VX32">
    <property type="interactions" value="1394"/>
</dbReference>
<feature type="repeat" description="PPR" evidence="3">
    <location>
        <begin position="235"/>
        <end position="269"/>
    </location>
</feature>
<dbReference type="PANTHER" id="PTHR47936:SF1">
    <property type="entry name" value="PENTATRICOPEPTIDE REPEAT-CONTAINING PROTEIN GUN1, CHLOROPLASTIC"/>
    <property type="match status" value="1"/>
</dbReference>
<dbReference type="PANTHER" id="PTHR47936">
    <property type="entry name" value="PPR_LONG DOMAIN-CONTAINING PROTEIN"/>
    <property type="match status" value="1"/>
</dbReference>
<evidence type="ECO:0000313" key="4">
    <source>
        <dbReference type="EMBL" id="ESR57919.1"/>
    </source>
</evidence>
<dbReference type="KEGG" id="cic:CICLE_v10023806mg"/>
<feature type="repeat" description="PPR" evidence="3">
    <location>
        <begin position="118"/>
        <end position="152"/>
    </location>
</feature>
<keyword evidence="5" id="KW-1185">Reference proteome</keyword>
<accession>V4VX32</accession>
<dbReference type="Pfam" id="PF01535">
    <property type="entry name" value="PPR"/>
    <property type="match status" value="1"/>
</dbReference>
<proteinExistence type="inferred from homology"/>